<reference evidence="2" key="1">
    <citation type="journal article" date="2014" name="Int. J. Syst. Evol. Microbiol.">
        <title>Complete genome sequence of Corynebacterium casei LMG S-19264T (=DSM 44701T), isolated from a smear-ripened cheese.</title>
        <authorList>
            <consortium name="US DOE Joint Genome Institute (JGI-PGF)"/>
            <person name="Walter F."/>
            <person name="Albersmeier A."/>
            <person name="Kalinowski J."/>
            <person name="Ruckert C."/>
        </authorList>
    </citation>
    <scope>NUCLEOTIDE SEQUENCE</scope>
    <source>
        <strain evidence="2">JCM 14719</strain>
    </source>
</reference>
<protein>
    <submittedName>
        <fullName evidence="2">Uncharacterized protein</fullName>
    </submittedName>
</protein>
<organism evidence="2 3">
    <name type="scientific">Calditerricola satsumensis</name>
    <dbReference type="NCBI Taxonomy" id="373054"/>
    <lineage>
        <taxon>Bacteria</taxon>
        <taxon>Bacillati</taxon>
        <taxon>Bacillota</taxon>
        <taxon>Bacilli</taxon>
        <taxon>Bacillales</taxon>
        <taxon>Bacillaceae</taxon>
        <taxon>Calditerricola</taxon>
    </lineage>
</organism>
<evidence type="ECO:0000313" key="3">
    <source>
        <dbReference type="Proteomes" id="UP000637720"/>
    </source>
</evidence>
<dbReference type="AlphaFoldDB" id="A0A8J3B8Q5"/>
<keyword evidence="1" id="KW-0812">Transmembrane</keyword>
<reference evidence="2" key="2">
    <citation type="submission" date="2020-09" db="EMBL/GenBank/DDBJ databases">
        <authorList>
            <person name="Sun Q."/>
            <person name="Ohkuma M."/>
        </authorList>
    </citation>
    <scope>NUCLEOTIDE SEQUENCE</scope>
    <source>
        <strain evidence="2">JCM 14719</strain>
    </source>
</reference>
<accession>A0A8J3B8Q5</accession>
<feature type="transmembrane region" description="Helical" evidence="1">
    <location>
        <begin position="20"/>
        <end position="40"/>
    </location>
</feature>
<keyword evidence="3" id="KW-1185">Reference proteome</keyword>
<comment type="caution">
    <text evidence="2">The sequence shown here is derived from an EMBL/GenBank/DDBJ whole genome shotgun (WGS) entry which is preliminary data.</text>
</comment>
<dbReference type="Proteomes" id="UP000637720">
    <property type="component" value="Unassembled WGS sequence"/>
</dbReference>
<sequence>MVRQNRLDQWFAYEWLSDNLFSILLIGLSVVLAIAVWMVVRRSDGWYTRRAALRRRRDGEDET</sequence>
<keyword evidence="1" id="KW-1133">Transmembrane helix</keyword>
<gene>
    <name evidence="2" type="ORF">GCM10007043_17210</name>
</gene>
<dbReference type="EMBL" id="BMOF01000037">
    <property type="protein sequence ID" value="GGK03620.1"/>
    <property type="molecule type" value="Genomic_DNA"/>
</dbReference>
<dbReference type="RefSeq" id="WP_054672879.1">
    <property type="nucleotide sequence ID" value="NZ_BMOF01000037.1"/>
</dbReference>
<keyword evidence="1" id="KW-0472">Membrane</keyword>
<proteinExistence type="predicted"/>
<evidence type="ECO:0000313" key="2">
    <source>
        <dbReference type="EMBL" id="GGK03620.1"/>
    </source>
</evidence>
<evidence type="ECO:0000256" key="1">
    <source>
        <dbReference type="SAM" id="Phobius"/>
    </source>
</evidence>
<name>A0A8J3B8Q5_9BACI</name>